<evidence type="ECO:0000313" key="5">
    <source>
        <dbReference type="Proteomes" id="UP000054408"/>
    </source>
</evidence>
<keyword evidence="3" id="KW-0472">Membrane</keyword>
<feature type="coiled-coil region" evidence="1">
    <location>
        <begin position="318"/>
        <end position="359"/>
    </location>
</feature>
<feature type="compositionally biased region" description="Basic residues" evidence="2">
    <location>
        <begin position="1482"/>
        <end position="1491"/>
    </location>
</feature>
<keyword evidence="3" id="KW-1133">Transmembrane helix</keyword>
<keyword evidence="3" id="KW-0812">Transmembrane</keyword>
<dbReference type="Gene3D" id="1.20.5.340">
    <property type="match status" value="4"/>
</dbReference>
<feature type="coiled-coil region" evidence="1">
    <location>
        <begin position="972"/>
        <end position="1039"/>
    </location>
</feature>
<feature type="compositionally biased region" description="Low complexity" evidence="2">
    <location>
        <begin position="1153"/>
        <end position="1179"/>
    </location>
</feature>
<feature type="compositionally biased region" description="Basic and acidic residues" evidence="2">
    <location>
        <begin position="575"/>
        <end position="595"/>
    </location>
</feature>
<dbReference type="OrthoDB" id="128924at2759"/>
<feature type="region of interest" description="Disordered" evidence="2">
    <location>
        <begin position="1138"/>
        <end position="1229"/>
    </location>
</feature>
<feature type="coiled-coil region" evidence="1">
    <location>
        <begin position="257"/>
        <end position="284"/>
    </location>
</feature>
<gene>
    <name evidence="4" type="ORF">AMSG_11668</name>
</gene>
<reference evidence="4 5" key="1">
    <citation type="submission" date="2010-05" db="EMBL/GenBank/DDBJ databases">
        <title>The Genome Sequence of Thecamonas trahens ATCC 50062.</title>
        <authorList>
            <consortium name="The Broad Institute Genome Sequencing Platform"/>
            <person name="Russ C."/>
            <person name="Cuomo C."/>
            <person name="Shea T."/>
            <person name="Young S.K."/>
            <person name="Zeng Q."/>
            <person name="Koehrsen M."/>
            <person name="Haas B."/>
            <person name="Borodovsky M."/>
            <person name="Guigo R."/>
            <person name="Alvarado L."/>
            <person name="Berlin A."/>
            <person name="Bochicchio J."/>
            <person name="Borenstein D."/>
            <person name="Chapman S."/>
            <person name="Chen Z."/>
            <person name="Freedman E."/>
            <person name="Gellesch M."/>
            <person name="Goldberg J."/>
            <person name="Griggs A."/>
            <person name="Gujja S."/>
            <person name="Heilman E."/>
            <person name="Heiman D."/>
            <person name="Hepburn T."/>
            <person name="Howarth C."/>
            <person name="Jen D."/>
            <person name="Larson L."/>
            <person name="Mehta T."/>
            <person name="Park D."/>
            <person name="Pearson M."/>
            <person name="Roberts A."/>
            <person name="Saif S."/>
            <person name="Shenoy N."/>
            <person name="Sisk P."/>
            <person name="Stolte C."/>
            <person name="Sykes S."/>
            <person name="Thomson T."/>
            <person name="Walk T."/>
            <person name="White J."/>
            <person name="Yandava C."/>
            <person name="Burger G."/>
            <person name="Gray M.W."/>
            <person name="Holland P.W.H."/>
            <person name="King N."/>
            <person name="Lang F.B.F."/>
            <person name="Roger A.J."/>
            <person name="Ruiz-Trillo I."/>
            <person name="Lander E."/>
            <person name="Nusbaum C."/>
        </authorList>
    </citation>
    <scope>NUCLEOTIDE SEQUENCE [LARGE SCALE GENOMIC DNA]</scope>
    <source>
        <strain evidence="4 5">ATCC 50062</strain>
    </source>
</reference>
<name>A0A0L0DU05_THETB</name>
<accession>A0A0L0DU05</accession>
<organism evidence="4 5">
    <name type="scientific">Thecamonas trahens ATCC 50062</name>
    <dbReference type="NCBI Taxonomy" id="461836"/>
    <lineage>
        <taxon>Eukaryota</taxon>
        <taxon>Apusozoa</taxon>
        <taxon>Apusomonadida</taxon>
        <taxon>Apusomonadidae</taxon>
        <taxon>Thecamonas</taxon>
    </lineage>
</organism>
<keyword evidence="1" id="KW-0175">Coiled coil</keyword>
<feature type="region of interest" description="Disordered" evidence="2">
    <location>
        <begin position="695"/>
        <end position="725"/>
    </location>
</feature>
<feature type="region of interest" description="Disordered" evidence="2">
    <location>
        <begin position="509"/>
        <end position="683"/>
    </location>
</feature>
<evidence type="ECO:0000256" key="1">
    <source>
        <dbReference type="SAM" id="Coils"/>
    </source>
</evidence>
<protein>
    <submittedName>
        <fullName evidence="4">Uncharacterized protein</fullName>
    </submittedName>
</protein>
<feature type="compositionally biased region" description="Basic and acidic residues" evidence="2">
    <location>
        <begin position="695"/>
        <end position="707"/>
    </location>
</feature>
<dbReference type="GeneID" id="25569583"/>
<feature type="coiled-coil region" evidence="1">
    <location>
        <begin position="851"/>
        <end position="945"/>
    </location>
</feature>
<dbReference type="SUPFAM" id="SSF57997">
    <property type="entry name" value="Tropomyosin"/>
    <property type="match status" value="2"/>
</dbReference>
<evidence type="ECO:0000256" key="3">
    <source>
        <dbReference type="SAM" id="Phobius"/>
    </source>
</evidence>
<evidence type="ECO:0000313" key="4">
    <source>
        <dbReference type="EMBL" id="KNC55531.1"/>
    </source>
</evidence>
<keyword evidence="5" id="KW-1185">Reference proteome</keyword>
<dbReference type="RefSeq" id="XP_013761474.1">
    <property type="nucleotide sequence ID" value="XM_013906020.1"/>
</dbReference>
<evidence type="ECO:0000256" key="2">
    <source>
        <dbReference type="SAM" id="MobiDB-lite"/>
    </source>
</evidence>
<feature type="compositionally biased region" description="Polar residues" evidence="2">
    <location>
        <begin position="542"/>
        <end position="559"/>
    </location>
</feature>
<feature type="transmembrane region" description="Helical" evidence="3">
    <location>
        <begin position="1989"/>
        <end position="2009"/>
    </location>
</feature>
<proteinExistence type="predicted"/>
<dbReference type="PANTHER" id="PTHR43941">
    <property type="entry name" value="STRUCTURAL MAINTENANCE OF CHROMOSOMES PROTEIN 2"/>
    <property type="match status" value="1"/>
</dbReference>
<dbReference type="EMBL" id="GL349439">
    <property type="protein sequence ID" value="KNC55531.1"/>
    <property type="molecule type" value="Genomic_DNA"/>
</dbReference>
<dbReference type="eggNOG" id="KOG2813">
    <property type="taxonomic scope" value="Eukaryota"/>
</dbReference>
<feature type="compositionally biased region" description="Polar residues" evidence="2">
    <location>
        <begin position="1492"/>
        <end position="1503"/>
    </location>
</feature>
<dbReference type="PANTHER" id="PTHR43941:SF12">
    <property type="entry name" value="CRESTIN"/>
    <property type="match status" value="1"/>
</dbReference>
<dbReference type="Proteomes" id="UP000054408">
    <property type="component" value="Unassembled WGS sequence"/>
</dbReference>
<feature type="coiled-coil region" evidence="1">
    <location>
        <begin position="102"/>
        <end position="178"/>
    </location>
</feature>
<feature type="compositionally biased region" description="Polar residues" evidence="2">
    <location>
        <begin position="1199"/>
        <end position="1223"/>
    </location>
</feature>
<sequence length="2010" mass="217669">MAHDELIARAERIASLEGELEYEQAHMRRQLAECNERVSEMQALLAAAEKRASASARLRDERLGELAAVLSEAENASSDRVAGASSALARAIARARALVAEVSSTRDARDEARRQLVEQEARTAEAESRLEAMSTRLRTVESELATVLESQGELVAMQVELEETRDQAVAELNETREREKVVAVAADEHVAALQAQLNSSTGFALALEAEIESLHHELAKTESTQRAADELRQLNEARSAEVAARLEEAHRERASSESAWRAERERLARQVEAAEAAAATTAAELAKEHGEHARTKTALAIEIQRGKDERGRASAEQVAILHSEIAMLRGRNRALEAEIASSQARAAALESDLTSLRSQAAGLAVDLDSSALAASEHNETLALGLDASEHRIAVLEAELTAARGRIAVLEGGLPMFPGAPELGGDPLELHELSIETLTLEDRVTELEHALAESREVAARAQARVDSLESARMGMAADLAAAAHADVKRMDALARVERMKGELEEVQARVEQAESQLDQARTRAEQAESQLDQARARAEQAESQLVQTRTRAEQAESQLDQARARAEQAESQLDQARVRVERMDGELDQVRTRAEQAESQLDQTRTRAEQAESQLDQARVRVEQAESQLDQTKARAEQAESQLDQTRIRAEQAESQLDQTKARAEQAESQLDQTRTRAEQAESQLDQVRVRVERMDGELDQTRTRAEQAESQLDQTRTRAEQAESQLDQVRVRVERMDGELDQVRTRAEQAENQLDQARVRVERMDGELDQARTRAEQAESQLDQAKARAAQAEGQLDQTKARAREAENKLQQANIRLQQANHKLKQTATGTESKNHAEQAEALLCSAKAQAHQAETELAATAERARETRAALETEQARVRVLTEDLEASRAACSSLRNRLERTEDELEAAIKAREDAIARFHTGMADARREADLARADADAATSKAAHTVRQLESETDARVYALEQELRTARATADREAAAAREARADLRAAQSRLDAKLVEAERHVDARITAAVHAETLRLERELGTLQSELELARRAAADAVASHDAELASLRDSAAREAAAAKSASAAATQAARERDVAKSRVTGLVQATEQLQSTNAELRASMKRIIEWCHSRISMAHFPFPPHLAVSSTSSSLSFSMAHGSPPPPMVMTPSTPVSSSVHRSSPAMTPTTPTAAPARPPPSTPPRGDTSLERLFNSLSPMLSPPTTHRTQSRPRPQSPLSSASASASAAGLEAGWSDVLADVLYPLHAAVDGADFLIAELERAYLERMRVSAAFVRSQERVRLLSEQLIQVLDALEVERTRAAAAAHSRSEHTVALVNNALAATVEYGGLSGALHVLDVIEDQALTADAPIDIDDLESSLAVLTAEVEELAHRVGDTAVTPELPALLSDSYARVLELLASASRADDDVASSTGDPSPLELAMAAISSWVRAAARGEPAPSPLEDPEVRLALQVAVCRRRASVDILVDTDGFDSLRPPSNKKQRRKMRNSSNSNVSRDFDSSMSEFSSGFPLTAAGDSVGSIAGGSSMPAVTGEPVQDKVQETGGGAFTRVAMCHSCGASLAVAMSTPLIQCASCSALLDVGPPATIDDPDWVPLAPEDIAHFAALAEDNPVANTVDETINTSLMDLSGADGASVAGDDSVDEAQRRVRFGDVTSHDIGVHVGLSESQARSALRRYIKSTKMRRRNFADSVFIESIERLGAFAVFLESFLEFRKLVPTERPADASALAVEVPASGTPWSLDVMPPPSFQAFHELRVPVDLAGDRPAMRCSRCEGSGSVPCGWCDGEGIDYEHHNACQQCGQHGAVVCTQCEGTGRTKQAADLLAMWQTPRFERAFVPGTDSNLARKLPIDQLVVLSSFSPALYELRQPHKLTMDDVATSLPEAMRNVIEEVLGATPLIVPDNARLVAQRITVRSMPIYRVHYHPDSEFYVFGGGRGSSSLSATKGQTGSAVSAPGVAADPRLRRTTRGREWYGVVATGIPIDSARAIMSFICIGLLLALIAFSFLLS</sequence>
<feature type="region of interest" description="Disordered" evidence="2">
    <location>
        <begin position="1475"/>
        <end position="1503"/>
    </location>
</feature>